<proteinExistence type="predicted"/>
<dbReference type="HOGENOM" id="CLU_2505005_0_0_2"/>
<dbReference type="Pfam" id="PF12840">
    <property type="entry name" value="HTH_20"/>
    <property type="match status" value="1"/>
</dbReference>
<dbReference type="KEGG" id="msj:MSSAC_4328"/>
<dbReference type="InterPro" id="IPR036388">
    <property type="entry name" value="WH-like_DNA-bd_sf"/>
</dbReference>
<accession>A0A0E3PTT2</accession>
<dbReference type="AlphaFoldDB" id="A0A0E3PTT2"/>
<dbReference type="EMBL" id="CP009508">
    <property type="protein sequence ID" value="AKB38918.1"/>
    <property type="molecule type" value="Genomic_DNA"/>
</dbReference>
<dbReference type="Gene3D" id="1.10.10.10">
    <property type="entry name" value="Winged helix-like DNA-binding domain superfamily/Winged helix DNA-binding domain"/>
    <property type="match status" value="1"/>
</dbReference>
<dbReference type="Proteomes" id="UP000033123">
    <property type="component" value="Chromosome"/>
</dbReference>
<evidence type="ECO:0000313" key="1">
    <source>
        <dbReference type="EMBL" id="AKB38918.1"/>
    </source>
</evidence>
<protein>
    <recommendedName>
        <fullName evidence="3">Transcriptional regulator</fullName>
    </recommendedName>
</protein>
<gene>
    <name evidence="1" type="ORF">MSSAC_4328</name>
</gene>
<reference evidence="1 2" key="1">
    <citation type="submission" date="2014-07" db="EMBL/GenBank/DDBJ databases">
        <title>Methanogenic archaea and the global carbon cycle.</title>
        <authorList>
            <person name="Henriksen J.R."/>
            <person name="Luke J."/>
            <person name="Reinhart S."/>
            <person name="Benedict M.N."/>
            <person name="Youngblut N.D."/>
            <person name="Metcalf M.E."/>
            <person name="Whitaker R.J."/>
            <person name="Metcalf W.W."/>
        </authorList>
    </citation>
    <scope>NUCLEOTIDE SEQUENCE [LARGE SCALE GENOMIC DNA]</scope>
    <source>
        <strain evidence="1 2">C2J</strain>
    </source>
</reference>
<organism evidence="1 2">
    <name type="scientific">Methanosarcina siciliae C2J</name>
    <dbReference type="NCBI Taxonomy" id="1434118"/>
    <lineage>
        <taxon>Archaea</taxon>
        <taxon>Methanobacteriati</taxon>
        <taxon>Methanobacteriota</taxon>
        <taxon>Stenosarchaea group</taxon>
        <taxon>Methanomicrobia</taxon>
        <taxon>Methanosarcinales</taxon>
        <taxon>Methanosarcinaceae</taxon>
        <taxon>Methanosarcina</taxon>
    </lineage>
</organism>
<sequence>MSAGELAEKLSLGLSTLKYNLDSLLDADMIRVSEVKWSQRGRKIKIYEPVEKIIVLVPGCRNSCKEEILGIFLKNTQGNFCIDGD</sequence>
<name>A0A0E3PTT2_9EURY</name>
<dbReference type="InterPro" id="IPR036390">
    <property type="entry name" value="WH_DNA-bd_sf"/>
</dbReference>
<dbReference type="SUPFAM" id="SSF46785">
    <property type="entry name" value="Winged helix' DNA-binding domain"/>
    <property type="match status" value="1"/>
</dbReference>
<dbReference type="PATRIC" id="fig|1434118.4.peg.5544"/>
<evidence type="ECO:0000313" key="2">
    <source>
        <dbReference type="Proteomes" id="UP000033123"/>
    </source>
</evidence>
<evidence type="ECO:0008006" key="3">
    <source>
        <dbReference type="Google" id="ProtNLM"/>
    </source>
</evidence>